<dbReference type="OrthoDB" id="6926454at2759"/>
<keyword evidence="2" id="KW-1185">Reference proteome</keyword>
<reference evidence="1" key="1">
    <citation type="submission" date="2022-03" db="EMBL/GenBank/DDBJ databases">
        <authorList>
            <person name="Lindestad O."/>
        </authorList>
    </citation>
    <scope>NUCLEOTIDE SEQUENCE</scope>
</reference>
<organism evidence="1 2">
    <name type="scientific">Pararge aegeria aegeria</name>
    <dbReference type="NCBI Taxonomy" id="348720"/>
    <lineage>
        <taxon>Eukaryota</taxon>
        <taxon>Metazoa</taxon>
        <taxon>Ecdysozoa</taxon>
        <taxon>Arthropoda</taxon>
        <taxon>Hexapoda</taxon>
        <taxon>Insecta</taxon>
        <taxon>Pterygota</taxon>
        <taxon>Neoptera</taxon>
        <taxon>Endopterygota</taxon>
        <taxon>Lepidoptera</taxon>
        <taxon>Glossata</taxon>
        <taxon>Ditrysia</taxon>
        <taxon>Papilionoidea</taxon>
        <taxon>Nymphalidae</taxon>
        <taxon>Satyrinae</taxon>
        <taxon>Satyrini</taxon>
        <taxon>Parargina</taxon>
        <taxon>Pararge</taxon>
    </lineage>
</organism>
<sequence length="75" mass="8546">MLNFNATRCLVPFSSRGFKNFGHKRQPESTFTVLWHGFLTFTFIGMGIEWKRISKYLLGGDDGDETNSIISSPLE</sequence>
<protein>
    <submittedName>
        <fullName evidence="1">Jg10199 protein</fullName>
    </submittedName>
</protein>
<accession>A0A8S4SKZ3</accession>
<comment type="caution">
    <text evidence="1">The sequence shown here is derived from an EMBL/GenBank/DDBJ whole genome shotgun (WGS) entry which is preliminary data.</text>
</comment>
<proteinExistence type="predicted"/>
<evidence type="ECO:0000313" key="1">
    <source>
        <dbReference type="EMBL" id="CAH2268007.1"/>
    </source>
</evidence>
<gene>
    <name evidence="1" type="primary">jg10199</name>
    <name evidence="1" type="ORF">PAEG_LOCUS26465</name>
</gene>
<dbReference type="AlphaFoldDB" id="A0A8S4SKZ3"/>
<dbReference type="EMBL" id="CAKXAJ010026413">
    <property type="protein sequence ID" value="CAH2268007.1"/>
    <property type="molecule type" value="Genomic_DNA"/>
</dbReference>
<evidence type="ECO:0000313" key="2">
    <source>
        <dbReference type="Proteomes" id="UP000838756"/>
    </source>
</evidence>
<dbReference type="Proteomes" id="UP000838756">
    <property type="component" value="Unassembled WGS sequence"/>
</dbReference>
<name>A0A8S4SKZ3_9NEOP</name>